<organism evidence="6 7">
    <name type="scientific">Kineococcus endophyticus</name>
    <dbReference type="NCBI Taxonomy" id="1181883"/>
    <lineage>
        <taxon>Bacteria</taxon>
        <taxon>Bacillati</taxon>
        <taxon>Actinomycetota</taxon>
        <taxon>Actinomycetes</taxon>
        <taxon>Kineosporiales</taxon>
        <taxon>Kineosporiaceae</taxon>
        <taxon>Kineococcus</taxon>
    </lineage>
</organism>
<keyword evidence="2" id="KW-0805">Transcription regulation</keyword>
<dbReference type="PANTHER" id="PTHR30346">
    <property type="entry name" value="TRANSCRIPTIONAL DUAL REGULATOR HCAR-RELATED"/>
    <property type="match status" value="1"/>
</dbReference>
<dbReference type="InterPro" id="IPR005119">
    <property type="entry name" value="LysR_subst-bd"/>
</dbReference>
<dbReference type="Pfam" id="PF03466">
    <property type="entry name" value="LysR_substrate"/>
    <property type="match status" value="1"/>
</dbReference>
<dbReference type="PRINTS" id="PR00039">
    <property type="entry name" value="HTHLYSR"/>
</dbReference>
<evidence type="ECO:0000256" key="2">
    <source>
        <dbReference type="ARBA" id="ARBA00023015"/>
    </source>
</evidence>
<dbReference type="Gene3D" id="3.40.190.10">
    <property type="entry name" value="Periplasmic binding protein-like II"/>
    <property type="match status" value="2"/>
</dbReference>
<dbReference type="PROSITE" id="PS50931">
    <property type="entry name" value="HTH_LYSR"/>
    <property type="match status" value="1"/>
</dbReference>
<dbReference type="Gene3D" id="1.10.10.10">
    <property type="entry name" value="Winged helix-like DNA-binding domain superfamily/Winged helix DNA-binding domain"/>
    <property type="match status" value="1"/>
</dbReference>
<sequence>MDARAGRGSGELDARSLRYLMAVARERSFTTAAASLQVSQPALSQAIARMEALVGGRLVVRDARGVAREGSALTPSGQALLADAAHVTEVLDRALARARRIAEAGERERLTVGIGTSTPRWVSTRLVEAAQESPQLDVVLRHVPWGREVHDLSDGSVDVVFLHLAPGQDPDPRLRTAHVSDVDRVAVFARGHRLTGVEALSIADLDDEPIVDAGSDRDVWLVDPRPSGASPVVVGPPATTVEEMLAVVATGRAMAITSATVAAAHRSDDIVFVPLHDLPPLALHLVALADDRRPVVADLLSSF</sequence>
<dbReference type="InterPro" id="IPR036388">
    <property type="entry name" value="WH-like_DNA-bd_sf"/>
</dbReference>
<keyword evidence="7" id="KW-1185">Reference proteome</keyword>
<keyword evidence="4" id="KW-0804">Transcription</keyword>
<evidence type="ECO:0000256" key="3">
    <source>
        <dbReference type="ARBA" id="ARBA00023125"/>
    </source>
</evidence>
<protein>
    <submittedName>
        <fullName evidence="6">LysR family transcriptional regulator</fullName>
    </submittedName>
</protein>
<proteinExistence type="inferred from homology"/>
<gene>
    <name evidence="6" type="ORF">AB1207_14040</name>
</gene>
<dbReference type="Pfam" id="PF00126">
    <property type="entry name" value="HTH_1"/>
    <property type="match status" value="1"/>
</dbReference>
<evidence type="ECO:0000259" key="5">
    <source>
        <dbReference type="PROSITE" id="PS50931"/>
    </source>
</evidence>
<reference evidence="6 7" key="1">
    <citation type="submission" date="2024-07" db="EMBL/GenBank/DDBJ databases">
        <authorList>
            <person name="Thanompreechachai J."/>
            <person name="Duangmal K."/>
        </authorList>
    </citation>
    <scope>NUCLEOTIDE SEQUENCE [LARGE SCALE GENOMIC DNA]</scope>
    <source>
        <strain evidence="6 7">KCTC 19886</strain>
    </source>
</reference>
<feature type="domain" description="HTH lysR-type" evidence="5">
    <location>
        <begin position="12"/>
        <end position="66"/>
    </location>
</feature>
<name>A0ABV3P8A9_9ACTN</name>
<accession>A0ABV3P8A9</accession>
<comment type="caution">
    <text evidence="6">The sequence shown here is derived from an EMBL/GenBank/DDBJ whole genome shotgun (WGS) entry which is preliminary data.</text>
</comment>
<dbReference type="Proteomes" id="UP001555826">
    <property type="component" value="Unassembled WGS sequence"/>
</dbReference>
<evidence type="ECO:0000313" key="7">
    <source>
        <dbReference type="Proteomes" id="UP001555826"/>
    </source>
</evidence>
<dbReference type="InterPro" id="IPR036390">
    <property type="entry name" value="WH_DNA-bd_sf"/>
</dbReference>
<keyword evidence="3" id="KW-0238">DNA-binding</keyword>
<evidence type="ECO:0000256" key="1">
    <source>
        <dbReference type="ARBA" id="ARBA00009437"/>
    </source>
</evidence>
<dbReference type="PANTHER" id="PTHR30346:SF0">
    <property type="entry name" value="HCA OPERON TRANSCRIPTIONAL ACTIVATOR HCAR"/>
    <property type="match status" value="1"/>
</dbReference>
<dbReference type="SUPFAM" id="SSF46785">
    <property type="entry name" value="Winged helix' DNA-binding domain"/>
    <property type="match status" value="1"/>
</dbReference>
<evidence type="ECO:0000256" key="4">
    <source>
        <dbReference type="ARBA" id="ARBA00023163"/>
    </source>
</evidence>
<evidence type="ECO:0000313" key="6">
    <source>
        <dbReference type="EMBL" id="MEW9265874.1"/>
    </source>
</evidence>
<dbReference type="SUPFAM" id="SSF53850">
    <property type="entry name" value="Periplasmic binding protein-like II"/>
    <property type="match status" value="1"/>
</dbReference>
<dbReference type="RefSeq" id="WP_367639004.1">
    <property type="nucleotide sequence ID" value="NZ_JBFNQN010000009.1"/>
</dbReference>
<dbReference type="InterPro" id="IPR000847">
    <property type="entry name" value="LysR_HTH_N"/>
</dbReference>
<comment type="similarity">
    <text evidence="1">Belongs to the LysR transcriptional regulatory family.</text>
</comment>
<dbReference type="EMBL" id="JBFNQN010000009">
    <property type="protein sequence ID" value="MEW9265874.1"/>
    <property type="molecule type" value="Genomic_DNA"/>
</dbReference>